<evidence type="ECO:0008006" key="12">
    <source>
        <dbReference type="Google" id="ProtNLM"/>
    </source>
</evidence>
<accession>A0A1B6CCM3</accession>
<keyword evidence="3" id="KW-0813">Transport</keyword>
<comment type="similarity">
    <text evidence="2">Belongs to the metaxin family.</text>
</comment>
<keyword evidence="8" id="KW-1133">Transmembrane helix</keyword>
<dbReference type="InterPro" id="IPR019564">
    <property type="entry name" value="Sam37/metaxin_N"/>
</dbReference>
<keyword evidence="8" id="KW-0812">Transmembrane</keyword>
<dbReference type="InterPro" id="IPR033468">
    <property type="entry name" value="Metaxin_GST"/>
</dbReference>
<dbReference type="PANTHER" id="PTHR12289">
    <property type="entry name" value="METAXIN RELATED"/>
    <property type="match status" value="1"/>
</dbReference>
<dbReference type="GO" id="GO:0007005">
    <property type="term" value="P:mitochondrion organization"/>
    <property type="evidence" value="ECO:0007669"/>
    <property type="project" value="TreeGrafter"/>
</dbReference>
<evidence type="ECO:0000256" key="1">
    <source>
        <dbReference type="ARBA" id="ARBA00004294"/>
    </source>
</evidence>
<evidence type="ECO:0000256" key="4">
    <source>
        <dbReference type="ARBA" id="ARBA00022787"/>
    </source>
</evidence>
<sequence>MNRQMELDIWQGDWGLPTIDLDCLQVLAYIKFAGVTVQVKKTNNPFLTPTGSLPVFRHNKHTLTSYDQVTKYLTQKNFCPDFGLNTRQLSEIFAYTKFLRDNLYPALQLIWWVDERNYVGLSRKWYAKALPFPLNFYYPNKYKTFAEDMMDSLYPYIENAEMIHKEIYKKAERCLNTMSIRLGESEFLFGPHPTSLDAILYAYLAPLLKAPFPNSILQNHLRSYSNLYKYVIRISQRYFPNESLEYEKKMKENTKDSTKSSNNEVDFPHQIRNKIFAVAFAVSAMAAYAITSGLVQMNQNAIRSANFLKFSEDDDDDDNNSI</sequence>
<evidence type="ECO:0000256" key="8">
    <source>
        <dbReference type="SAM" id="Phobius"/>
    </source>
</evidence>
<evidence type="ECO:0000313" key="11">
    <source>
        <dbReference type="EMBL" id="JAS11182.1"/>
    </source>
</evidence>
<feature type="transmembrane region" description="Helical" evidence="8">
    <location>
        <begin position="275"/>
        <end position="295"/>
    </location>
</feature>
<proteinExistence type="inferred from homology"/>
<keyword evidence="7 8" id="KW-0472">Membrane</keyword>
<dbReference type="CDD" id="cd03078">
    <property type="entry name" value="GST_N_Metaxin1_like"/>
    <property type="match status" value="1"/>
</dbReference>
<feature type="domain" description="Mitochondrial outer membrane transport complex Sam37/metaxin N-terminal" evidence="9">
    <location>
        <begin position="23"/>
        <end position="143"/>
    </location>
</feature>
<gene>
    <name evidence="11" type="ORF">g.6587</name>
</gene>
<keyword evidence="6" id="KW-0496">Mitochondrion</keyword>
<evidence type="ECO:0000256" key="3">
    <source>
        <dbReference type="ARBA" id="ARBA00022448"/>
    </source>
</evidence>
<evidence type="ECO:0000259" key="9">
    <source>
        <dbReference type="Pfam" id="PF10568"/>
    </source>
</evidence>
<dbReference type="Pfam" id="PF10568">
    <property type="entry name" value="Tom37"/>
    <property type="match status" value="1"/>
</dbReference>
<evidence type="ECO:0000256" key="2">
    <source>
        <dbReference type="ARBA" id="ARBA00009170"/>
    </source>
</evidence>
<evidence type="ECO:0000259" key="10">
    <source>
        <dbReference type="Pfam" id="PF17171"/>
    </source>
</evidence>
<dbReference type="GO" id="GO:0015031">
    <property type="term" value="P:protein transport"/>
    <property type="evidence" value="ECO:0007669"/>
    <property type="project" value="UniProtKB-KW"/>
</dbReference>
<dbReference type="InterPro" id="IPR050931">
    <property type="entry name" value="Mito_Protein_Transport_Metaxin"/>
</dbReference>
<organism evidence="11">
    <name type="scientific">Clastoptera arizonana</name>
    <name type="common">Arizona spittle bug</name>
    <dbReference type="NCBI Taxonomy" id="38151"/>
    <lineage>
        <taxon>Eukaryota</taxon>
        <taxon>Metazoa</taxon>
        <taxon>Ecdysozoa</taxon>
        <taxon>Arthropoda</taxon>
        <taxon>Hexapoda</taxon>
        <taxon>Insecta</taxon>
        <taxon>Pterygota</taxon>
        <taxon>Neoptera</taxon>
        <taxon>Paraneoptera</taxon>
        <taxon>Hemiptera</taxon>
        <taxon>Auchenorrhyncha</taxon>
        <taxon>Cercopoidea</taxon>
        <taxon>Clastopteridae</taxon>
        <taxon>Clastoptera</taxon>
    </lineage>
</organism>
<evidence type="ECO:0000256" key="7">
    <source>
        <dbReference type="ARBA" id="ARBA00023136"/>
    </source>
</evidence>
<dbReference type="AlphaFoldDB" id="A0A1B6CCM3"/>
<evidence type="ECO:0000256" key="5">
    <source>
        <dbReference type="ARBA" id="ARBA00022927"/>
    </source>
</evidence>
<feature type="domain" description="Metaxin glutathione S-transferase" evidence="10">
    <location>
        <begin position="171"/>
        <end position="234"/>
    </location>
</feature>
<protein>
    <recommendedName>
        <fullName evidence="12">Metaxin</fullName>
    </recommendedName>
</protein>
<evidence type="ECO:0000256" key="6">
    <source>
        <dbReference type="ARBA" id="ARBA00023128"/>
    </source>
</evidence>
<dbReference type="InterPro" id="IPR036282">
    <property type="entry name" value="Glutathione-S-Trfase_C_sf"/>
</dbReference>
<dbReference type="Pfam" id="PF17171">
    <property type="entry name" value="GST_C_6"/>
    <property type="match status" value="1"/>
</dbReference>
<name>A0A1B6CCM3_9HEMI</name>
<dbReference type="SUPFAM" id="SSF47616">
    <property type="entry name" value="GST C-terminal domain-like"/>
    <property type="match status" value="1"/>
</dbReference>
<comment type="subcellular location">
    <subcellularLocation>
        <location evidence="1">Mitochondrion outer membrane</location>
    </subcellularLocation>
</comment>
<dbReference type="GO" id="GO:0001401">
    <property type="term" value="C:SAM complex"/>
    <property type="evidence" value="ECO:0007669"/>
    <property type="project" value="InterPro"/>
</dbReference>
<dbReference type="EMBL" id="GEDC01026116">
    <property type="protein sequence ID" value="JAS11182.1"/>
    <property type="molecule type" value="Transcribed_RNA"/>
</dbReference>
<reference evidence="11" key="1">
    <citation type="submission" date="2015-12" db="EMBL/GenBank/DDBJ databases">
        <title>De novo transcriptome assembly of four potential Pierce s Disease insect vectors from Arizona vineyards.</title>
        <authorList>
            <person name="Tassone E.E."/>
        </authorList>
    </citation>
    <scope>NUCLEOTIDE SEQUENCE</scope>
</reference>
<dbReference type="CDD" id="cd03212">
    <property type="entry name" value="GST_C_Metaxin1_3"/>
    <property type="match status" value="1"/>
</dbReference>
<keyword evidence="4" id="KW-1000">Mitochondrion outer membrane</keyword>
<keyword evidence="5" id="KW-0653">Protein transport</keyword>
<dbReference type="PANTHER" id="PTHR12289:SF41">
    <property type="entry name" value="FAILED AXON CONNECTIONS-RELATED"/>
    <property type="match status" value="1"/>
</dbReference>